<dbReference type="InterPro" id="IPR017441">
    <property type="entry name" value="Protein_kinase_ATP_BS"/>
</dbReference>
<keyword evidence="5" id="KW-1185">Reference proteome</keyword>
<evidence type="ECO:0000313" key="5">
    <source>
        <dbReference type="Proteomes" id="UP000022910"/>
    </source>
</evidence>
<dbReference type="HOGENOM" id="CLU_000288_7_12_1"/>
<accession>A0A015KCJ7</accession>
<dbReference type="Gene3D" id="1.25.40.10">
    <property type="entry name" value="Tetratricopeptide repeat domain"/>
    <property type="match status" value="1"/>
</dbReference>
<dbReference type="InterPro" id="IPR006597">
    <property type="entry name" value="Sel1-like"/>
</dbReference>
<keyword evidence="2" id="KW-0067">ATP-binding</keyword>
<dbReference type="PROSITE" id="PS50011">
    <property type="entry name" value="PROTEIN_KINASE_DOM"/>
    <property type="match status" value="1"/>
</dbReference>
<gene>
    <name evidence="4" type="ORF">RirG_025160</name>
</gene>
<reference evidence="4 5" key="1">
    <citation type="submission" date="2014-02" db="EMBL/GenBank/DDBJ databases">
        <title>Single nucleus genome sequencing reveals high similarity among nuclei of an endomycorrhizal fungus.</title>
        <authorList>
            <person name="Lin K."/>
            <person name="Geurts R."/>
            <person name="Zhang Z."/>
            <person name="Limpens E."/>
            <person name="Saunders D.G."/>
            <person name="Mu D."/>
            <person name="Pang E."/>
            <person name="Cao H."/>
            <person name="Cha H."/>
            <person name="Lin T."/>
            <person name="Zhou Q."/>
            <person name="Shang Y."/>
            <person name="Li Y."/>
            <person name="Ivanov S."/>
            <person name="Sharma T."/>
            <person name="Velzen R.V."/>
            <person name="Ruijter N.D."/>
            <person name="Aanen D.K."/>
            <person name="Win J."/>
            <person name="Kamoun S."/>
            <person name="Bisseling T."/>
            <person name="Huang S."/>
        </authorList>
    </citation>
    <scope>NUCLEOTIDE SEQUENCE [LARGE SCALE GENOMIC DNA]</scope>
    <source>
        <strain evidence="5">DAOM197198w</strain>
    </source>
</reference>
<dbReference type="InterPro" id="IPR000719">
    <property type="entry name" value="Prot_kinase_dom"/>
</dbReference>
<sequence length="687" mass="79432">MQDTEYTNEWVNWIEEAVDKEYFKYYEYNQFNNIQPIGTGGFGKVYRANWKNSEKQFALKSFFSLDNITVKEIVRELKIQRDVDFHDNIIRCYGITKLESDNHNNYWLVMEYADGGSLRCYLKKNFTKLSWDDKYKMAYQLSCALSCLHNEGIVHCDLHSGNILVRNNTIKLADFGLSKRIGASSNVQSKLFGVVPYIDPKSFSKRRNNNNNNESTQAYSLNEKSDIYSVGVLLWEISSGQPPFYVEGEHYDISLALDILQGLRETVVPDTPDEYVKIYTKCWDGEPDNRPTIYQVVDWLNAKIAKIDIIIENRQISNEQEANLSTNNSELPGDLSQLIQNFDKMNTKEIDSHQITNELELNETSLSTNNSELQGDQNFDKMNTKEIDSISISSKQENHSIEKDFNVIIDEIIDFIYKLNNKGIERKLEKKQVIEYFNNHNLSSQEFYNWLLNNQNNSNSIFILGYFNYFGIVTSENDKETFNLFINASENNHTLAQYFVGLCYRHGYGTMKSEKLAFEYYKKVADKNLSNGQLNIGYYYDFGIGINEDLKKAFYWYKKAANNGNLIAKYNLGKCYEDGIGVKKDYNKAFELFKQSAEGGYLDGIVMLGYCYNNGIGTKIDKRKAFKLYKNAANLGDDVAQNNLAVIYRDGIGIARDVNKAIYWFEKSAKQGNEKAKNNLKRLRKNQ</sequence>
<dbReference type="SMART" id="SM00671">
    <property type="entry name" value="SEL1"/>
    <property type="match status" value="6"/>
</dbReference>
<dbReference type="Pfam" id="PF08238">
    <property type="entry name" value="Sel1"/>
    <property type="match status" value="6"/>
</dbReference>
<dbReference type="SUPFAM" id="SSF81901">
    <property type="entry name" value="HCP-like"/>
    <property type="match status" value="1"/>
</dbReference>
<dbReference type="InterPro" id="IPR011009">
    <property type="entry name" value="Kinase-like_dom_sf"/>
</dbReference>
<organism evidence="4 5">
    <name type="scientific">Rhizophagus irregularis (strain DAOM 197198w)</name>
    <name type="common">Glomus intraradices</name>
    <dbReference type="NCBI Taxonomy" id="1432141"/>
    <lineage>
        <taxon>Eukaryota</taxon>
        <taxon>Fungi</taxon>
        <taxon>Fungi incertae sedis</taxon>
        <taxon>Mucoromycota</taxon>
        <taxon>Glomeromycotina</taxon>
        <taxon>Glomeromycetes</taxon>
        <taxon>Glomerales</taxon>
        <taxon>Glomeraceae</taxon>
        <taxon>Rhizophagus</taxon>
    </lineage>
</organism>
<evidence type="ECO:0000256" key="2">
    <source>
        <dbReference type="PROSITE-ProRule" id="PRU10141"/>
    </source>
</evidence>
<evidence type="ECO:0000256" key="1">
    <source>
        <dbReference type="ARBA" id="ARBA00038101"/>
    </source>
</evidence>
<dbReference type="PANTHER" id="PTHR11102:SF160">
    <property type="entry name" value="ERAD-ASSOCIATED E3 UBIQUITIN-PROTEIN LIGASE COMPONENT HRD3"/>
    <property type="match status" value="1"/>
</dbReference>
<keyword evidence="2" id="KW-0547">Nucleotide-binding</keyword>
<dbReference type="InterPro" id="IPR001245">
    <property type="entry name" value="Ser-Thr/Tyr_kinase_cat_dom"/>
</dbReference>
<dbReference type="InterPro" id="IPR011990">
    <property type="entry name" value="TPR-like_helical_dom_sf"/>
</dbReference>
<protein>
    <submittedName>
        <fullName evidence="4">Cdc15p</fullName>
    </submittedName>
</protein>
<dbReference type="GO" id="GO:0004672">
    <property type="term" value="F:protein kinase activity"/>
    <property type="evidence" value="ECO:0007669"/>
    <property type="project" value="InterPro"/>
</dbReference>
<dbReference type="PANTHER" id="PTHR11102">
    <property type="entry name" value="SEL-1-LIKE PROTEIN"/>
    <property type="match status" value="1"/>
</dbReference>
<feature type="domain" description="Protein kinase" evidence="3">
    <location>
        <begin position="31"/>
        <end position="304"/>
    </location>
</feature>
<dbReference type="EMBL" id="JEMT01011573">
    <property type="protein sequence ID" value="EXX77290.1"/>
    <property type="molecule type" value="Genomic_DNA"/>
</dbReference>
<evidence type="ECO:0000313" key="4">
    <source>
        <dbReference type="EMBL" id="EXX77290.1"/>
    </source>
</evidence>
<dbReference type="PROSITE" id="PS00107">
    <property type="entry name" value="PROTEIN_KINASE_ATP"/>
    <property type="match status" value="1"/>
</dbReference>
<dbReference type="Pfam" id="PF07714">
    <property type="entry name" value="PK_Tyr_Ser-Thr"/>
    <property type="match status" value="1"/>
</dbReference>
<evidence type="ECO:0000259" key="3">
    <source>
        <dbReference type="PROSITE" id="PS50011"/>
    </source>
</evidence>
<dbReference type="AlphaFoldDB" id="A0A015KCJ7"/>
<feature type="binding site" evidence="2">
    <location>
        <position position="60"/>
    </location>
    <ligand>
        <name>ATP</name>
        <dbReference type="ChEBI" id="CHEBI:30616"/>
    </ligand>
</feature>
<dbReference type="SUPFAM" id="SSF56112">
    <property type="entry name" value="Protein kinase-like (PK-like)"/>
    <property type="match status" value="1"/>
</dbReference>
<dbReference type="Proteomes" id="UP000022910">
    <property type="component" value="Unassembled WGS sequence"/>
</dbReference>
<dbReference type="Gene3D" id="1.10.510.10">
    <property type="entry name" value="Transferase(Phosphotransferase) domain 1"/>
    <property type="match status" value="1"/>
</dbReference>
<dbReference type="InterPro" id="IPR050767">
    <property type="entry name" value="Sel1_AlgK"/>
</dbReference>
<proteinExistence type="inferred from homology"/>
<comment type="caution">
    <text evidence="4">The sequence shown here is derived from an EMBL/GenBank/DDBJ whole genome shotgun (WGS) entry which is preliminary data.</text>
</comment>
<dbReference type="GO" id="GO:0005524">
    <property type="term" value="F:ATP binding"/>
    <property type="evidence" value="ECO:0007669"/>
    <property type="project" value="UniProtKB-UniRule"/>
</dbReference>
<name>A0A015KCJ7_RHIIW</name>
<comment type="similarity">
    <text evidence="1">Belongs to the sel-1 family.</text>
</comment>